<feature type="region of interest" description="Disordered" evidence="1">
    <location>
        <begin position="192"/>
        <end position="244"/>
    </location>
</feature>
<feature type="region of interest" description="Disordered" evidence="1">
    <location>
        <begin position="42"/>
        <end position="162"/>
    </location>
</feature>
<evidence type="ECO:0000313" key="3">
    <source>
        <dbReference type="EMBL" id="MDR7301932.1"/>
    </source>
</evidence>
<gene>
    <name evidence="3" type="ORF">JOF55_002113</name>
</gene>
<organism evidence="3 4">
    <name type="scientific">Haloactinomyces albus</name>
    <dbReference type="NCBI Taxonomy" id="1352928"/>
    <lineage>
        <taxon>Bacteria</taxon>
        <taxon>Bacillati</taxon>
        <taxon>Actinomycetota</taxon>
        <taxon>Actinomycetes</taxon>
        <taxon>Actinopolysporales</taxon>
        <taxon>Actinopolysporaceae</taxon>
        <taxon>Haloactinomyces</taxon>
    </lineage>
</organism>
<feature type="compositionally biased region" description="Pro residues" evidence="1">
    <location>
        <begin position="99"/>
        <end position="109"/>
    </location>
</feature>
<evidence type="ECO:0000256" key="2">
    <source>
        <dbReference type="SAM" id="Phobius"/>
    </source>
</evidence>
<evidence type="ECO:0000313" key="4">
    <source>
        <dbReference type="Proteomes" id="UP001180845"/>
    </source>
</evidence>
<protein>
    <recommendedName>
        <fullName evidence="5">SHOCT domain-containing protein</fullName>
    </recommendedName>
</protein>
<comment type="caution">
    <text evidence="3">The sequence shown here is derived from an EMBL/GenBank/DDBJ whole genome shotgun (WGS) entry which is preliminary data.</text>
</comment>
<dbReference type="RefSeq" id="WP_310273021.1">
    <property type="nucleotide sequence ID" value="NZ_JAVDXW010000001.1"/>
</dbReference>
<keyword evidence="2" id="KW-1133">Transmembrane helix</keyword>
<feature type="transmembrane region" description="Helical" evidence="2">
    <location>
        <begin position="167"/>
        <end position="189"/>
    </location>
</feature>
<dbReference type="Proteomes" id="UP001180845">
    <property type="component" value="Unassembled WGS sequence"/>
</dbReference>
<keyword evidence="2" id="KW-0812">Transmembrane</keyword>
<keyword evidence="2" id="KW-0472">Membrane</keyword>
<dbReference type="EMBL" id="JAVDXW010000001">
    <property type="protein sequence ID" value="MDR7301932.1"/>
    <property type="molecule type" value="Genomic_DNA"/>
</dbReference>
<keyword evidence="4" id="KW-1185">Reference proteome</keyword>
<reference evidence="3" key="1">
    <citation type="submission" date="2023-07" db="EMBL/GenBank/DDBJ databases">
        <title>Sequencing the genomes of 1000 actinobacteria strains.</title>
        <authorList>
            <person name="Klenk H.-P."/>
        </authorList>
    </citation>
    <scope>NUCLEOTIDE SEQUENCE</scope>
    <source>
        <strain evidence="3">DSM 45977</strain>
    </source>
</reference>
<evidence type="ECO:0000256" key="1">
    <source>
        <dbReference type="SAM" id="MobiDB-lite"/>
    </source>
</evidence>
<sequence>MAMIANGVVIMMGKGASVTWQDELQHLDAELAAGRLSAEEYRQRRDTALGQAHAEQARWPGGDLPQQEPPQGPAQGRNPFPPAFAWDRSSGPSQQSPSQQPPPQQPPQFRPDQAGWAPYQPQPGWGPANGNGTPWGNAEFPPEHDSTRWTRTGPRVLATGNSSKGKLIAGLSLGGVLLAGIIVAGTLLFTGSESPGRAAAERQTRATDTLPEPPPATATPPATSEEALVARPPGPANSLNGALSPAALDGDKSGVLPVSVRSFALYRDMVGGWFRGTDGPLKSSMVAVRMPDEAAARKLVEVYLDEQSGMISSDQLSYRGVEVVTDSSAFRTAYAGQDWAVVISVRAVDASGQEARSLFRDLLERQLANLPPTT</sequence>
<proteinExistence type="predicted"/>
<dbReference type="AlphaFoldDB" id="A0AAE4CND7"/>
<name>A0AAE4CND7_9ACTN</name>
<accession>A0AAE4CND7</accession>
<evidence type="ECO:0008006" key="5">
    <source>
        <dbReference type="Google" id="ProtNLM"/>
    </source>
</evidence>
<feature type="compositionally biased region" description="Low complexity" evidence="1">
    <location>
        <begin position="89"/>
        <end position="98"/>
    </location>
</feature>